<keyword evidence="5" id="KW-1185">Reference proteome</keyword>
<dbReference type="Proteomes" id="UP000887572">
    <property type="component" value="Unplaced"/>
</dbReference>
<dbReference type="InterPro" id="IPR044929">
    <property type="entry name" value="DNA/RNA_non-sp_Endonuclease_sf"/>
</dbReference>
<evidence type="ECO:0000256" key="3">
    <source>
        <dbReference type="SAM" id="MobiDB-lite"/>
    </source>
</evidence>
<dbReference type="GO" id="GO:0016529">
    <property type="term" value="C:sarcoplasmic reticulum"/>
    <property type="evidence" value="ECO:0007669"/>
    <property type="project" value="TreeGrafter"/>
</dbReference>
<feature type="region of interest" description="Disordered" evidence="3">
    <location>
        <begin position="622"/>
        <end position="664"/>
    </location>
</feature>
<dbReference type="Gene3D" id="3.40.570.10">
    <property type="entry name" value="Extracellular Endonuclease, subunit A"/>
    <property type="match status" value="1"/>
</dbReference>
<protein>
    <submittedName>
        <fullName evidence="6">Ectonucleotide pyrophosphatase/phosphodiesterase family member 3</fullName>
    </submittedName>
</protein>
<dbReference type="InterPro" id="IPR017850">
    <property type="entry name" value="Alkaline_phosphatase_core_sf"/>
</dbReference>
<feature type="compositionally biased region" description="Polar residues" evidence="3">
    <location>
        <begin position="781"/>
        <end position="792"/>
    </location>
</feature>
<feature type="region of interest" description="Disordered" evidence="3">
    <location>
        <begin position="720"/>
        <end position="763"/>
    </location>
</feature>
<name>A0A914I4R5_GLORO</name>
<dbReference type="AlphaFoldDB" id="A0A914I4R5"/>
<accession>A0A914I4R5</accession>
<keyword evidence="4" id="KW-0812">Transmembrane</keyword>
<feature type="compositionally biased region" description="Low complexity" evidence="3">
    <location>
        <begin position="741"/>
        <end position="759"/>
    </location>
</feature>
<dbReference type="PANTHER" id="PTHR10151">
    <property type="entry name" value="ECTONUCLEOTIDE PYROPHOSPHATASE/PHOSPHODIESTERASE"/>
    <property type="match status" value="1"/>
</dbReference>
<dbReference type="Gene3D" id="3.30.1360.180">
    <property type="match status" value="1"/>
</dbReference>
<evidence type="ECO:0000256" key="4">
    <source>
        <dbReference type="SAM" id="Phobius"/>
    </source>
</evidence>
<dbReference type="GO" id="GO:0031674">
    <property type="term" value="C:I band"/>
    <property type="evidence" value="ECO:0007669"/>
    <property type="project" value="TreeGrafter"/>
</dbReference>
<dbReference type="Pfam" id="PF01663">
    <property type="entry name" value="Phosphodiest"/>
    <property type="match status" value="1"/>
</dbReference>
<dbReference type="SUPFAM" id="SSF53649">
    <property type="entry name" value="Alkaline phosphatase-like"/>
    <property type="match status" value="1"/>
</dbReference>
<dbReference type="GO" id="GO:0016787">
    <property type="term" value="F:hydrolase activity"/>
    <property type="evidence" value="ECO:0007669"/>
    <property type="project" value="UniProtKB-KW"/>
</dbReference>
<organism evidence="5 6">
    <name type="scientific">Globodera rostochiensis</name>
    <name type="common">Golden nematode worm</name>
    <name type="synonym">Heterodera rostochiensis</name>
    <dbReference type="NCBI Taxonomy" id="31243"/>
    <lineage>
        <taxon>Eukaryota</taxon>
        <taxon>Metazoa</taxon>
        <taxon>Ecdysozoa</taxon>
        <taxon>Nematoda</taxon>
        <taxon>Chromadorea</taxon>
        <taxon>Rhabditida</taxon>
        <taxon>Tylenchina</taxon>
        <taxon>Tylenchomorpha</taxon>
        <taxon>Tylenchoidea</taxon>
        <taxon>Heteroderidae</taxon>
        <taxon>Heteroderinae</taxon>
        <taxon>Globodera</taxon>
    </lineage>
</organism>
<dbReference type="PANTHER" id="PTHR10151:SF114">
    <property type="entry name" value="ECTONUCLEOTIDE PYROPHOSPHATASE_PHOSPHODIESTERASE C27A7.3"/>
    <property type="match status" value="1"/>
</dbReference>
<keyword evidence="4" id="KW-0472">Membrane</keyword>
<evidence type="ECO:0000313" key="5">
    <source>
        <dbReference type="Proteomes" id="UP000887572"/>
    </source>
</evidence>
<evidence type="ECO:0000256" key="1">
    <source>
        <dbReference type="ARBA" id="ARBA00022801"/>
    </source>
</evidence>
<feature type="region of interest" description="Disordered" evidence="3">
    <location>
        <begin position="1"/>
        <end position="41"/>
    </location>
</feature>
<dbReference type="WBParaSite" id="Gr19_v10_g7513.t2">
    <property type="protein sequence ID" value="Gr19_v10_g7513.t2"/>
    <property type="gene ID" value="Gr19_v10_g7513"/>
</dbReference>
<feature type="transmembrane region" description="Helical" evidence="4">
    <location>
        <begin position="146"/>
        <end position="171"/>
    </location>
</feature>
<feature type="compositionally biased region" description="Low complexity" evidence="3">
    <location>
        <begin position="7"/>
        <end position="30"/>
    </location>
</feature>
<evidence type="ECO:0000313" key="6">
    <source>
        <dbReference type="WBParaSite" id="Gr19_v10_g7513.t2"/>
    </source>
</evidence>
<proteinExistence type="predicted"/>
<sequence>MKKSGESSSSSTLDSPSPSSSSSTTALAPLEESTAQVAVDETESAMSISEFHTVSLRSPAVLPVVLSLVQNDGQQQTTTPMLDNGLEMPAGDVLLGCETKNDELPVAKTPEGNSNAQLIALPQVSVPTSKWPPTPLTARLLSSHRFLLALVFLLSAVAIILIVSLAVVIALNNAQLQQTPEEDAAFLNKDISWRSNCERKCNAKFDVPPLLLISMDGFRADFLQRGKTEAVSRISQCGATTEYMMPSYPSKTFPNHFTIATGLYPESHGIVDNYFYDEQMPDEKMFARSSRNPAWYIGEPIWNTVAKNGKKSAIFFWPGSEVPIQGIRPTYRYSYNATIPFSKRVDQVINWLRLDENERPTFLAIYFEQPDTAMHQEGPDSDAVNSALIYVDAMINYLMQQLDNNGFLGCINLIIVSDHGAQKLRDDMAVALDRFVDAADPGILEVFPGIIGQIKLRENNSTLLNKVLAPFECSGGQIFRVYTRDSMPRRYHYTRSGRIGEVVIDSAVGTKLFRTVKQMNGSTMKGEHGYDNRVSSMRAVFGAWEHRAVQPVHSTDAVACDRASNELFSLFAPNNGTPGRLHSLLRSPPSVDLEPLVELAECAGARLVKCGDGCHFELHYSGQSSGSVSMPSSPSSAGPDEPSASDGAGESSGPRPDQSASTTKVPIYSSQHCKYVEHLLIPAQLYQRMPMCTLRMCNATLVFNLRWRVPNFVESQLTAPVPNIDHRGADDENGDGSGERPMPTATTPPASTTMTTSTTNGEETNEIMESFEDQMVERPMGNQQQTEDNSLPSMADQETERPTFDQSTPTSHEQCVRLGTLANNASGNAWISLFSDNDYARYIHQGKIRVPIGFYNGVWQQILSLIRQYVQHYKRLLMWSGPVWDHDNDGLVDWDSATADAAATSPSHVFLILLRCPGADQWDARGRWCSRPENTSTLSFVLPLLERDLNCLFPVEYIFRHTSRIRDIELLTGNEWFTDRTVYPHELALQLRTYINDQLWQLELT</sequence>
<feature type="region of interest" description="Disordered" evidence="3">
    <location>
        <begin position="779"/>
        <end position="810"/>
    </location>
</feature>
<dbReference type="GO" id="GO:0055120">
    <property type="term" value="C:striated muscle dense body"/>
    <property type="evidence" value="ECO:0007669"/>
    <property type="project" value="TreeGrafter"/>
</dbReference>
<keyword evidence="2" id="KW-0325">Glycoprotein</keyword>
<dbReference type="CDD" id="cd16018">
    <property type="entry name" value="Enpp"/>
    <property type="match status" value="1"/>
</dbReference>
<dbReference type="Gene3D" id="3.40.720.10">
    <property type="entry name" value="Alkaline Phosphatase, subunit A"/>
    <property type="match status" value="1"/>
</dbReference>
<reference evidence="6" key="1">
    <citation type="submission" date="2022-11" db="UniProtKB">
        <authorList>
            <consortium name="WormBaseParasite"/>
        </authorList>
    </citation>
    <scope>IDENTIFICATION</scope>
</reference>
<evidence type="ECO:0000256" key="2">
    <source>
        <dbReference type="ARBA" id="ARBA00023180"/>
    </source>
</evidence>
<keyword evidence="4" id="KW-1133">Transmembrane helix</keyword>
<feature type="compositionally biased region" description="Low complexity" evidence="3">
    <location>
        <begin position="622"/>
        <end position="639"/>
    </location>
</feature>
<keyword evidence="1" id="KW-0378">Hydrolase</keyword>
<dbReference type="InterPro" id="IPR002591">
    <property type="entry name" value="Phosphodiest/P_Trfase"/>
</dbReference>